<evidence type="ECO:0000313" key="8">
    <source>
        <dbReference type="EMBL" id="MFC3671653.1"/>
    </source>
</evidence>
<organism evidence="8 9">
    <name type="scientific">Novosphingobium pokkalii</name>
    <dbReference type="NCBI Taxonomy" id="1770194"/>
    <lineage>
        <taxon>Bacteria</taxon>
        <taxon>Pseudomonadati</taxon>
        <taxon>Pseudomonadota</taxon>
        <taxon>Alphaproteobacteria</taxon>
        <taxon>Sphingomonadales</taxon>
        <taxon>Sphingomonadaceae</taxon>
        <taxon>Novosphingobium</taxon>
    </lineage>
</organism>
<dbReference type="Proteomes" id="UP001595683">
    <property type="component" value="Unassembled WGS sequence"/>
</dbReference>
<keyword evidence="5" id="KW-0460">Magnesium</keyword>
<dbReference type="InterPro" id="IPR039121">
    <property type="entry name" value="NUDT19"/>
</dbReference>
<evidence type="ECO:0000256" key="3">
    <source>
        <dbReference type="ARBA" id="ARBA00022723"/>
    </source>
</evidence>
<keyword evidence="6" id="KW-0464">Manganese</keyword>
<dbReference type="InterPro" id="IPR000086">
    <property type="entry name" value="NUDIX_hydrolase_dom"/>
</dbReference>
<keyword evidence="3" id="KW-0479">Metal-binding</keyword>
<dbReference type="PROSITE" id="PS51462">
    <property type="entry name" value="NUDIX"/>
    <property type="match status" value="1"/>
</dbReference>
<protein>
    <submittedName>
        <fullName evidence="8">NUDIX domain-containing protein</fullName>
    </submittedName>
</protein>
<dbReference type="Gene3D" id="3.90.79.10">
    <property type="entry name" value="Nucleoside Triphosphate Pyrophosphohydrolase"/>
    <property type="match status" value="1"/>
</dbReference>
<keyword evidence="9" id="KW-1185">Reference proteome</keyword>
<dbReference type="PANTHER" id="PTHR12318">
    <property type="entry name" value="TESTOSTERONE-REGULATED PROTEIN RP2"/>
    <property type="match status" value="1"/>
</dbReference>
<sequence>MNESLSPSQPTDAITGEPAATLIVFRRAPDGGAAQVLLVERSAQLRFAGGATVFPGGKVDPADRALVDARPHWAPGLDPDDAAARVAALRETLEETGLLVGLAPVRADAAPRDARRAAEARRMLADIGDLAPVLDHFGWQVDPAALVPWARWWPQGKPGRVFDTRFYLANLGSGQVDLAVDHTENCHLFWASARDALAAAAREELHIIFPTRRNLERLALFADFADAAAHAAAFPVRPIVPQTVVREGQPWLSIPDGHGYPVLGEPLAQARRA</sequence>
<keyword evidence="4" id="KW-0378">Hydrolase</keyword>
<name>A0ABV7V5Z9_9SPHN</name>
<feature type="domain" description="Nudix hydrolase" evidence="7">
    <location>
        <begin position="15"/>
        <end position="213"/>
    </location>
</feature>
<comment type="caution">
    <text evidence="8">The sequence shown here is derived from an EMBL/GenBank/DDBJ whole genome shotgun (WGS) entry which is preliminary data.</text>
</comment>
<evidence type="ECO:0000313" key="9">
    <source>
        <dbReference type="Proteomes" id="UP001595683"/>
    </source>
</evidence>
<evidence type="ECO:0000259" key="7">
    <source>
        <dbReference type="PROSITE" id="PS51462"/>
    </source>
</evidence>
<evidence type="ECO:0000256" key="6">
    <source>
        <dbReference type="ARBA" id="ARBA00023211"/>
    </source>
</evidence>
<comment type="cofactor">
    <cofactor evidence="2">
        <name>Mg(2+)</name>
        <dbReference type="ChEBI" id="CHEBI:18420"/>
    </cofactor>
</comment>
<comment type="cofactor">
    <cofactor evidence="1">
        <name>Mn(2+)</name>
        <dbReference type="ChEBI" id="CHEBI:29035"/>
    </cofactor>
</comment>
<evidence type="ECO:0000256" key="2">
    <source>
        <dbReference type="ARBA" id="ARBA00001946"/>
    </source>
</evidence>
<dbReference type="PANTHER" id="PTHR12318:SF0">
    <property type="entry name" value="ACYL-COENZYME A DIPHOSPHATASE NUDT19"/>
    <property type="match status" value="1"/>
</dbReference>
<dbReference type="SUPFAM" id="SSF55811">
    <property type="entry name" value="Nudix"/>
    <property type="match status" value="1"/>
</dbReference>
<dbReference type="InterPro" id="IPR015797">
    <property type="entry name" value="NUDIX_hydrolase-like_dom_sf"/>
</dbReference>
<proteinExistence type="predicted"/>
<evidence type="ECO:0000256" key="1">
    <source>
        <dbReference type="ARBA" id="ARBA00001936"/>
    </source>
</evidence>
<evidence type="ECO:0000256" key="5">
    <source>
        <dbReference type="ARBA" id="ARBA00022842"/>
    </source>
</evidence>
<reference evidence="9" key="1">
    <citation type="journal article" date="2019" name="Int. J. Syst. Evol. Microbiol.">
        <title>The Global Catalogue of Microorganisms (GCM) 10K type strain sequencing project: providing services to taxonomists for standard genome sequencing and annotation.</title>
        <authorList>
            <consortium name="The Broad Institute Genomics Platform"/>
            <consortium name="The Broad Institute Genome Sequencing Center for Infectious Disease"/>
            <person name="Wu L."/>
            <person name="Ma J."/>
        </authorList>
    </citation>
    <scope>NUCLEOTIDE SEQUENCE [LARGE SCALE GENOMIC DNA]</scope>
    <source>
        <strain evidence="9">KCTC 42224</strain>
    </source>
</reference>
<dbReference type="RefSeq" id="WP_191324383.1">
    <property type="nucleotide sequence ID" value="NZ_BMZP01000008.1"/>
</dbReference>
<evidence type="ECO:0000256" key="4">
    <source>
        <dbReference type="ARBA" id="ARBA00022801"/>
    </source>
</evidence>
<dbReference type="EMBL" id="JBHRYE010000013">
    <property type="protein sequence ID" value="MFC3671653.1"/>
    <property type="molecule type" value="Genomic_DNA"/>
</dbReference>
<dbReference type="Pfam" id="PF00293">
    <property type="entry name" value="NUDIX"/>
    <property type="match status" value="1"/>
</dbReference>
<accession>A0ABV7V5Z9</accession>
<gene>
    <name evidence="8" type="ORF">ACFOOT_09445</name>
</gene>